<evidence type="ECO:0000259" key="11">
    <source>
        <dbReference type="PROSITE" id="PS51643"/>
    </source>
</evidence>
<dbReference type="Pfam" id="PF00270">
    <property type="entry name" value="DEAD"/>
    <property type="match status" value="1"/>
</dbReference>
<evidence type="ECO:0000256" key="5">
    <source>
        <dbReference type="ARBA" id="ARBA00022741"/>
    </source>
</evidence>
<dbReference type="InterPro" id="IPR038257">
    <property type="entry name" value="CRISPR-assoc_Cas3_HD_sf"/>
</dbReference>
<dbReference type="GO" id="GO:0051607">
    <property type="term" value="P:defense response to virus"/>
    <property type="evidence" value="ECO:0007669"/>
    <property type="project" value="UniProtKB-KW"/>
</dbReference>
<accession>A0A354Z1U7</accession>
<evidence type="ECO:0000256" key="4">
    <source>
        <dbReference type="ARBA" id="ARBA00022723"/>
    </source>
</evidence>
<dbReference type="GO" id="GO:0046872">
    <property type="term" value="F:metal ion binding"/>
    <property type="evidence" value="ECO:0007669"/>
    <property type="project" value="UniProtKB-KW"/>
</dbReference>
<evidence type="ECO:0000313" key="12">
    <source>
        <dbReference type="EMBL" id="HBK54437.1"/>
    </source>
</evidence>
<keyword evidence="12" id="KW-0255">Endonuclease</keyword>
<dbReference type="GO" id="GO:0016787">
    <property type="term" value="F:hydrolase activity"/>
    <property type="evidence" value="ECO:0007669"/>
    <property type="project" value="UniProtKB-KW"/>
</dbReference>
<evidence type="ECO:0000256" key="9">
    <source>
        <dbReference type="ARBA" id="ARBA00023118"/>
    </source>
</evidence>
<comment type="similarity">
    <text evidence="1">In the N-terminal section; belongs to the CRISPR-associated nuclease Cas3-HD family.</text>
</comment>
<feature type="non-terminal residue" evidence="12">
    <location>
        <position position="621"/>
    </location>
</feature>
<evidence type="ECO:0000259" key="10">
    <source>
        <dbReference type="PROSITE" id="PS51192"/>
    </source>
</evidence>
<organism evidence="12 13">
    <name type="scientific">Syntrophomonas wolfei</name>
    <dbReference type="NCBI Taxonomy" id="863"/>
    <lineage>
        <taxon>Bacteria</taxon>
        <taxon>Bacillati</taxon>
        <taxon>Bacillota</taxon>
        <taxon>Clostridia</taxon>
        <taxon>Eubacteriales</taxon>
        <taxon>Syntrophomonadaceae</taxon>
        <taxon>Syntrophomonas</taxon>
    </lineage>
</organism>
<evidence type="ECO:0000256" key="2">
    <source>
        <dbReference type="ARBA" id="ARBA00009046"/>
    </source>
</evidence>
<dbReference type="InterPro" id="IPR006483">
    <property type="entry name" value="CRISPR-assoc_Cas3_HD"/>
</dbReference>
<dbReference type="GO" id="GO:0004386">
    <property type="term" value="F:helicase activity"/>
    <property type="evidence" value="ECO:0007669"/>
    <property type="project" value="UniProtKB-KW"/>
</dbReference>
<dbReference type="GO" id="GO:0004519">
    <property type="term" value="F:endonuclease activity"/>
    <property type="evidence" value="ECO:0007669"/>
    <property type="project" value="UniProtKB-KW"/>
</dbReference>
<keyword evidence="6" id="KW-0378">Hydrolase</keyword>
<evidence type="ECO:0000256" key="7">
    <source>
        <dbReference type="ARBA" id="ARBA00022806"/>
    </source>
</evidence>
<dbReference type="PROSITE" id="PS51643">
    <property type="entry name" value="HD_CAS3"/>
    <property type="match status" value="1"/>
</dbReference>
<dbReference type="SMART" id="SM00487">
    <property type="entry name" value="DEXDc"/>
    <property type="match status" value="1"/>
</dbReference>
<reference evidence="12 13" key="1">
    <citation type="journal article" date="2018" name="Nat. Biotechnol.">
        <title>A standardized bacterial taxonomy based on genome phylogeny substantially revises the tree of life.</title>
        <authorList>
            <person name="Parks D.H."/>
            <person name="Chuvochina M."/>
            <person name="Waite D.W."/>
            <person name="Rinke C."/>
            <person name="Skarshewski A."/>
            <person name="Chaumeil P.A."/>
            <person name="Hugenholtz P."/>
        </authorList>
    </citation>
    <scope>NUCLEOTIDE SEQUENCE [LARGE SCALE GENOMIC DNA]</scope>
    <source>
        <strain evidence="12">UBA10948</strain>
    </source>
</reference>
<evidence type="ECO:0000256" key="6">
    <source>
        <dbReference type="ARBA" id="ARBA00022801"/>
    </source>
</evidence>
<gene>
    <name evidence="12" type="ORF">DDZ44_10920</name>
</gene>
<dbReference type="Pfam" id="PF18019">
    <property type="entry name" value="Cas3_HD"/>
    <property type="match status" value="1"/>
</dbReference>
<evidence type="ECO:0000256" key="1">
    <source>
        <dbReference type="ARBA" id="ARBA00006847"/>
    </source>
</evidence>
<dbReference type="Proteomes" id="UP000263273">
    <property type="component" value="Unassembled WGS sequence"/>
</dbReference>
<dbReference type="InterPro" id="IPR006474">
    <property type="entry name" value="Helicase_Cas3_CRISPR-ass_core"/>
</dbReference>
<evidence type="ECO:0000256" key="8">
    <source>
        <dbReference type="ARBA" id="ARBA00022840"/>
    </source>
</evidence>
<sequence length="621" mass="71398">MNTIQLIDPEVLSDPHYWAHTRRKAGKDGKSRLETETLLAHSRLTFQYYRIYCRKKEMENVVRDLIEACGFGEEEGQTVYLLFLYSIYLHDLGKINPAYQADVLGNERFRARRRQARNSYHGKASAYLYIDHMHKTVLKNPSEGVYKCLAAFAYCISRHHGALGNGRDFSELELWDERYFQSGLDREVFERIQYDMQQALDGRWQGNEPMAFYILGRLLYALITGCDYCATQEFMTGQAMEPAVIDERGVGLKEGYDGSSLCCSIRTYQKDPASFSGAPINELRTRMFLEAEQHLLARPDVHIYYLEAPTGAGKTNMAINLTLRILELDRAVRNIVYVFPFNTLVEQTKDTLEPYFGGQMAVVNSLTPVLTNKEDGEQEDYEEAWLNHLFHNYPMVLTSHVNFFNALFGCGRDQCFPLLKLCNSVVVLDEIQSYRNGIWREMISFLQIYAKLLHMKIIIMSATLPQLDRMLRTTEAQFAPLIGDPWIYYRDPLFQHRVHLDFSLLERGKITLAELKSKVLEFKGRRVLVEFIKKKTALAFYELCKEECDAVLLTGDDNGARRKQVIERITRGEKLILIATQVIEAGVNIDMKVGFKDISLPDGEEQFLGRINRSCLQPGGG</sequence>
<dbReference type="InterPro" id="IPR054712">
    <property type="entry name" value="Cas3-like_dom"/>
</dbReference>
<evidence type="ECO:0000256" key="3">
    <source>
        <dbReference type="ARBA" id="ARBA00022722"/>
    </source>
</evidence>
<feature type="domain" description="HD Cas3-type" evidence="11">
    <location>
        <begin position="31"/>
        <end position="229"/>
    </location>
</feature>
<dbReference type="CDD" id="cd09641">
    <property type="entry name" value="Cas3''_I"/>
    <property type="match status" value="1"/>
</dbReference>
<dbReference type="AlphaFoldDB" id="A0A354Z1U7"/>
<dbReference type="Pfam" id="PF22590">
    <property type="entry name" value="Cas3-like_C_2"/>
    <property type="match status" value="1"/>
</dbReference>
<dbReference type="InterPro" id="IPR027417">
    <property type="entry name" value="P-loop_NTPase"/>
</dbReference>
<keyword evidence="9" id="KW-0051">Antiviral defense</keyword>
<dbReference type="Gene3D" id="1.10.3210.30">
    <property type="match status" value="1"/>
</dbReference>
<proteinExistence type="inferred from homology"/>
<comment type="similarity">
    <text evidence="2">In the central section; belongs to the CRISPR-associated helicase Cas3 family.</text>
</comment>
<dbReference type="PROSITE" id="PS51192">
    <property type="entry name" value="HELICASE_ATP_BIND_1"/>
    <property type="match status" value="1"/>
</dbReference>
<dbReference type="InterPro" id="IPR014001">
    <property type="entry name" value="Helicase_ATP-bd"/>
</dbReference>
<dbReference type="GO" id="GO:0005524">
    <property type="term" value="F:ATP binding"/>
    <property type="evidence" value="ECO:0007669"/>
    <property type="project" value="UniProtKB-KW"/>
</dbReference>
<dbReference type="SUPFAM" id="SSF52540">
    <property type="entry name" value="P-loop containing nucleoside triphosphate hydrolases"/>
    <property type="match status" value="1"/>
</dbReference>
<name>A0A354Z1U7_9FIRM</name>
<dbReference type="EMBL" id="DNZF01000235">
    <property type="protein sequence ID" value="HBK54437.1"/>
    <property type="molecule type" value="Genomic_DNA"/>
</dbReference>
<feature type="domain" description="Helicase ATP-binding" evidence="10">
    <location>
        <begin position="295"/>
        <end position="482"/>
    </location>
</feature>
<dbReference type="Gene3D" id="3.40.50.300">
    <property type="entry name" value="P-loop containing nucleotide triphosphate hydrolases"/>
    <property type="match status" value="2"/>
</dbReference>
<keyword evidence="5" id="KW-0547">Nucleotide-binding</keyword>
<keyword evidence="7" id="KW-0347">Helicase</keyword>
<comment type="caution">
    <text evidence="12">The sequence shown here is derived from an EMBL/GenBank/DDBJ whole genome shotgun (WGS) entry which is preliminary data.</text>
</comment>
<dbReference type="InterPro" id="IPR011545">
    <property type="entry name" value="DEAD/DEAH_box_helicase_dom"/>
</dbReference>
<dbReference type="NCBIfam" id="TIGR01587">
    <property type="entry name" value="cas3_core"/>
    <property type="match status" value="1"/>
</dbReference>
<keyword evidence="4" id="KW-0479">Metal-binding</keyword>
<keyword evidence="8" id="KW-0067">ATP-binding</keyword>
<protein>
    <submittedName>
        <fullName evidence="12">CRISPR-associated helicase/endonuclease Cas3</fullName>
    </submittedName>
</protein>
<keyword evidence="3" id="KW-0540">Nuclease</keyword>
<dbReference type="NCBIfam" id="TIGR01596">
    <property type="entry name" value="cas3_HD"/>
    <property type="match status" value="1"/>
</dbReference>
<evidence type="ECO:0000313" key="13">
    <source>
        <dbReference type="Proteomes" id="UP000263273"/>
    </source>
</evidence>
<dbReference type="GO" id="GO:0003676">
    <property type="term" value="F:nucleic acid binding"/>
    <property type="evidence" value="ECO:0007669"/>
    <property type="project" value="InterPro"/>
</dbReference>